<name>A0A4C1ZAN9_EUMVA</name>
<dbReference type="Proteomes" id="UP000299102">
    <property type="component" value="Unassembled WGS sequence"/>
</dbReference>
<evidence type="ECO:0000313" key="1">
    <source>
        <dbReference type="EMBL" id="GBP84878.1"/>
    </source>
</evidence>
<gene>
    <name evidence="1" type="ORF">EVAR_65275_1</name>
</gene>
<reference evidence="1 2" key="1">
    <citation type="journal article" date="2019" name="Commun. Biol.">
        <title>The bagworm genome reveals a unique fibroin gene that provides high tensile strength.</title>
        <authorList>
            <person name="Kono N."/>
            <person name="Nakamura H."/>
            <person name="Ohtoshi R."/>
            <person name="Tomita M."/>
            <person name="Numata K."/>
            <person name="Arakawa K."/>
        </authorList>
    </citation>
    <scope>NUCLEOTIDE SEQUENCE [LARGE SCALE GENOMIC DNA]</scope>
</reference>
<proteinExistence type="predicted"/>
<comment type="caution">
    <text evidence="1">The sequence shown here is derived from an EMBL/GenBank/DDBJ whole genome shotgun (WGS) entry which is preliminary data.</text>
</comment>
<evidence type="ECO:0000313" key="2">
    <source>
        <dbReference type="Proteomes" id="UP000299102"/>
    </source>
</evidence>
<accession>A0A4C1ZAN9</accession>
<sequence>MVNNSRYVQANAYEAYGIRTPAIKMVIMVFPASRTMTEISGRVTELTKHVACTHVRRRTRTYSCPCVRLALMNSYTRARIFAGAIVPNEHARRMHTSRQLQCVNVVHYKLEHLQSPTQEWFLSRRIGTSEDGLLQVTPRQRRRTAYSGSFFYTGHFPEQRVRNTVKYKLHIFICALCADADGDSRVIVPSTPRSAPVSCRGRRVVCIIRPHTPPFIARSVIARLESQFCCNKPLAISSDDLLFPNTCDKSKVGSQYTQPLLRTSADTGEISSSACVTYSEIGARSNLKGLYRAHKSDNMNVFGVITVDNSGEVVLSEAINRSTFTHSWTLLPVSPALVGCYYMLSGWRWRLVFMFRLYTDNKRIKKTDKEHVGSCALLIMFSISRT</sequence>
<keyword evidence="2" id="KW-1185">Reference proteome</keyword>
<protein>
    <submittedName>
        <fullName evidence="1">Uncharacterized protein</fullName>
    </submittedName>
</protein>
<dbReference type="AlphaFoldDB" id="A0A4C1ZAN9"/>
<dbReference type="EMBL" id="BGZK01001703">
    <property type="protein sequence ID" value="GBP84878.1"/>
    <property type="molecule type" value="Genomic_DNA"/>
</dbReference>
<dbReference type="OrthoDB" id="9997853at2759"/>
<organism evidence="1 2">
    <name type="scientific">Eumeta variegata</name>
    <name type="common">Bagworm moth</name>
    <name type="synonym">Eumeta japonica</name>
    <dbReference type="NCBI Taxonomy" id="151549"/>
    <lineage>
        <taxon>Eukaryota</taxon>
        <taxon>Metazoa</taxon>
        <taxon>Ecdysozoa</taxon>
        <taxon>Arthropoda</taxon>
        <taxon>Hexapoda</taxon>
        <taxon>Insecta</taxon>
        <taxon>Pterygota</taxon>
        <taxon>Neoptera</taxon>
        <taxon>Endopterygota</taxon>
        <taxon>Lepidoptera</taxon>
        <taxon>Glossata</taxon>
        <taxon>Ditrysia</taxon>
        <taxon>Tineoidea</taxon>
        <taxon>Psychidae</taxon>
        <taxon>Oiketicinae</taxon>
        <taxon>Eumeta</taxon>
    </lineage>
</organism>